<evidence type="ECO:0000313" key="4">
    <source>
        <dbReference type="Proteomes" id="UP000789833"/>
    </source>
</evidence>
<evidence type="ECO:0000256" key="1">
    <source>
        <dbReference type="ARBA" id="ARBA00022741"/>
    </source>
</evidence>
<dbReference type="Pfam" id="PF10609">
    <property type="entry name" value="ParA"/>
    <property type="match status" value="1"/>
</dbReference>
<keyword evidence="4" id="KW-1185">Reference proteome</keyword>
<proteinExistence type="predicted"/>
<dbReference type="Gene3D" id="3.40.50.300">
    <property type="entry name" value="P-loop containing nucleotide triphosphate hydrolases"/>
    <property type="match status" value="1"/>
</dbReference>
<dbReference type="PANTHER" id="PTHR43384:SF4">
    <property type="entry name" value="CELLULOSE BIOSYNTHESIS PROTEIN BCSQ-RELATED"/>
    <property type="match status" value="1"/>
</dbReference>
<dbReference type="InterPro" id="IPR033756">
    <property type="entry name" value="YlxH/NBP35"/>
</dbReference>
<dbReference type="Proteomes" id="UP000789833">
    <property type="component" value="Unassembled WGS sequence"/>
</dbReference>
<evidence type="ECO:0000256" key="2">
    <source>
        <dbReference type="ARBA" id="ARBA00022840"/>
    </source>
</evidence>
<dbReference type="InterPro" id="IPR050625">
    <property type="entry name" value="ParA/MinD_ATPase"/>
</dbReference>
<dbReference type="RefSeq" id="WP_230499632.1">
    <property type="nucleotide sequence ID" value="NZ_CAKJTJ010000002.1"/>
</dbReference>
<dbReference type="CDD" id="cd02038">
    <property type="entry name" value="FlhG-like"/>
    <property type="match status" value="1"/>
</dbReference>
<dbReference type="InterPro" id="IPR027417">
    <property type="entry name" value="P-loop_NTPase"/>
</dbReference>
<dbReference type="PANTHER" id="PTHR43384">
    <property type="entry name" value="SEPTUM SITE-DETERMINING PROTEIN MIND HOMOLOG, CHLOROPLASTIC-RELATED"/>
    <property type="match status" value="1"/>
</dbReference>
<organism evidence="3 4">
    <name type="scientific">Sutcliffiella rhizosphaerae</name>
    <dbReference type="NCBI Taxonomy" id="2880967"/>
    <lineage>
        <taxon>Bacteria</taxon>
        <taxon>Bacillati</taxon>
        <taxon>Bacillota</taxon>
        <taxon>Bacilli</taxon>
        <taxon>Bacillales</taxon>
        <taxon>Bacillaceae</taxon>
        <taxon>Sutcliffiella</taxon>
    </lineage>
</organism>
<reference evidence="3 4" key="1">
    <citation type="submission" date="2021-10" db="EMBL/GenBank/DDBJ databases">
        <authorList>
            <person name="Criscuolo A."/>
        </authorList>
    </citation>
    <scope>NUCLEOTIDE SEQUENCE [LARGE SCALE GENOMIC DNA]</scope>
    <source>
        <strain evidence="4">CIP 111883</strain>
    </source>
</reference>
<evidence type="ECO:0000313" key="3">
    <source>
        <dbReference type="EMBL" id="CAG9619693.1"/>
    </source>
</evidence>
<sequence length="293" mass="32992">MNDQAQVLRERVLNSKNNMLTADKKEAKVIGVISGKGGVGKSNFSLNFSLSLQKQGFRVLLFDMDIGMANVDVLMGTTQRYSIIDIFERNMTLTEIIQSGPENLSYIAGGSGLTNVFQMNDNKREQFLTQLQDLSYSYDFILFDMGAGITDESRKLLLSCHELFLVTTCEPTSLTDAYSAVKFIYAHANVKPIPIQLVINRVISKKIAQVTAERLNNVTKKFLNRELLHLGSLPDDKYVSLAVMEQVPFVLKYPSSAAALAIKSLTLRYLQENNKYQKKKVDTFIMKLRSFFA</sequence>
<comment type="caution">
    <text evidence="3">The sequence shown here is derived from an EMBL/GenBank/DDBJ whole genome shotgun (WGS) entry which is preliminary data.</text>
</comment>
<keyword evidence="2" id="KW-0067">ATP-binding</keyword>
<dbReference type="InterPro" id="IPR033875">
    <property type="entry name" value="FlhG"/>
</dbReference>
<dbReference type="InterPro" id="IPR025501">
    <property type="entry name" value="MinD_FleN"/>
</dbReference>
<dbReference type="SUPFAM" id="SSF52540">
    <property type="entry name" value="P-loop containing nucleoside triphosphate hydrolases"/>
    <property type="match status" value="1"/>
</dbReference>
<dbReference type="PIRSF" id="PIRSF003092">
    <property type="entry name" value="MinD"/>
    <property type="match status" value="1"/>
</dbReference>
<gene>
    <name evidence="3" type="primary">ylxH</name>
    <name evidence="3" type="ORF">BACCIP111883_00461</name>
</gene>
<name>A0ABM8YIR5_9BACI</name>
<accession>A0ABM8YIR5</accession>
<protein>
    <submittedName>
        <fullName evidence="3">Flagellum site-determining protein YlxH</fullName>
    </submittedName>
</protein>
<dbReference type="EMBL" id="CAKJTJ010000002">
    <property type="protein sequence ID" value="CAG9619693.1"/>
    <property type="molecule type" value="Genomic_DNA"/>
</dbReference>
<keyword evidence="1" id="KW-0547">Nucleotide-binding</keyword>